<dbReference type="PANTHER" id="PTHR11439">
    <property type="entry name" value="GAG-POL-RELATED RETROTRANSPOSON"/>
    <property type="match status" value="1"/>
</dbReference>
<evidence type="ECO:0000313" key="1">
    <source>
        <dbReference type="EMBL" id="PON84400.1"/>
    </source>
</evidence>
<sequence length="200" mass="22704">MVSQFMHAPCEEHMEAVFRILQYLKGTPGKGLFFKKNENRSIEAFTDANWAGSITDRKSTSGYCTFVWGNLVTWRSKKQSVVARSSAEAEFRAIAQGVCELLWLKMLLKELGVNIVQPMKLYCDNKAAISISHNPMFHDRTKHVEVDKHFIKEKIEAGEICIVYLPTSEQVADILTKGLPRSTFEKLEDKLGLFNIFSPA</sequence>
<dbReference type="CDD" id="cd09272">
    <property type="entry name" value="RNase_HI_RT_Ty1"/>
    <property type="match status" value="1"/>
</dbReference>
<name>A0A2P5EFT3_TREOI</name>
<organism evidence="1 2">
    <name type="scientific">Trema orientale</name>
    <name type="common">Charcoal tree</name>
    <name type="synonym">Celtis orientalis</name>
    <dbReference type="NCBI Taxonomy" id="63057"/>
    <lineage>
        <taxon>Eukaryota</taxon>
        <taxon>Viridiplantae</taxon>
        <taxon>Streptophyta</taxon>
        <taxon>Embryophyta</taxon>
        <taxon>Tracheophyta</taxon>
        <taxon>Spermatophyta</taxon>
        <taxon>Magnoliopsida</taxon>
        <taxon>eudicotyledons</taxon>
        <taxon>Gunneridae</taxon>
        <taxon>Pentapetalae</taxon>
        <taxon>rosids</taxon>
        <taxon>fabids</taxon>
        <taxon>Rosales</taxon>
        <taxon>Cannabaceae</taxon>
        <taxon>Trema</taxon>
    </lineage>
</organism>
<evidence type="ECO:0000313" key="2">
    <source>
        <dbReference type="Proteomes" id="UP000237000"/>
    </source>
</evidence>
<comment type="caution">
    <text evidence="1">The sequence shown here is derived from an EMBL/GenBank/DDBJ whole genome shotgun (WGS) entry which is preliminary data.</text>
</comment>
<dbReference type="EMBL" id="JXTC01000163">
    <property type="protein sequence ID" value="PON84400.1"/>
    <property type="molecule type" value="Genomic_DNA"/>
</dbReference>
<protein>
    <submittedName>
        <fullName evidence="1">Uncharacterized protein</fullName>
    </submittedName>
</protein>
<dbReference type="AlphaFoldDB" id="A0A2P5EFT3"/>
<dbReference type="SUPFAM" id="SSF56672">
    <property type="entry name" value="DNA/RNA polymerases"/>
    <property type="match status" value="1"/>
</dbReference>
<reference evidence="2" key="1">
    <citation type="submission" date="2016-06" db="EMBL/GenBank/DDBJ databases">
        <title>Parallel loss of symbiosis genes in relatives of nitrogen-fixing non-legume Parasponia.</title>
        <authorList>
            <person name="Van Velzen R."/>
            <person name="Holmer R."/>
            <person name="Bu F."/>
            <person name="Rutten L."/>
            <person name="Van Zeijl A."/>
            <person name="Liu W."/>
            <person name="Santuari L."/>
            <person name="Cao Q."/>
            <person name="Sharma T."/>
            <person name="Shen D."/>
            <person name="Roswanjaya Y."/>
            <person name="Wardhani T."/>
            <person name="Kalhor M.S."/>
            <person name="Jansen J."/>
            <person name="Van den Hoogen J."/>
            <person name="Gungor B."/>
            <person name="Hartog M."/>
            <person name="Hontelez J."/>
            <person name="Verver J."/>
            <person name="Yang W.-C."/>
            <person name="Schijlen E."/>
            <person name="Repin R."/>
            <person name="Schilthuizen M."/>
            <person name="Schranz E."/>
            <person name="Heidstra R."/>
            <person name="Miyata K."/>
            <person name="Fedorova E."/>
            <person name="Kohlen W."/>
            <person name="Bisseling T."/>
            <person name="Smit S."/>
            <person name="Geurts R."/>
        </authorList>
    </citation>
    <scope>NUCLEOTIDE SEQUENCE [LARGE SCALE GENOMIC DNA]</scope>
    <source>
        <strain evidence="2">cv. RG33-2</strain>
    </source>
</reference>
<dbReference type="PANTHER" id="PTHR11439:SF440">
    <property type="entry name" value="INTEGRASE CATALYTIC DOMAIN-CONTAINING PROTEIN"/>
    <property type="match status" value="1"/>
</dbReference>
<gene>
    <name evidence="1" type="ORF">TorRG33x02_198600</name>
</gene>
<dbReference type="InParanoid" id="A0A2P5EFT3"/>
<dbReference type="OrthoDB" id="1193140at2759"/>
<dbReference type="InterPro" id="IPR043502">
    <property type="entry name" value="DNA/RNA_pol_sf"/>
</dbReference>
<dbReference type="STRING" id="63057.A0A2P5EFT3"/>
<dbReference type="Proteomes" id="UP000237000">
    <property type="component" value="Unassembled WGS sequence"/>
</dbReference>
<accession>A0A2P5EFT3</accession>
<proteinExistence type="predicted"/>
<keyword evidence="2" id="KW-1185">Reference proteome</keyword>